<dbReference type="OrthoDB" id="6162843at2759"/>
<evidence type="ECO:0000256" key="1">
    <source>
        <dbReference type="SAM" id="MobiDB-lite"/>
    </source>
</evidence>
<name>A0A2T7NFL1_POMCA</name>
<sequence length="249" mass="26979">MILTVPSWLTVKGIGKDDLSVNKSQSSMTTRAFSSSKQSFTKKPTTLKSPKIIHKTQKKSTTPTRLTTRMATSSSARSTTTTTVPSTLDKDTPSPGDSKDPRVIFPVPAISVLLNGSEVGPKVIVPLRGLFVPGSNVLLNVTEEMTSPQEMTQVSGAGARHVSVRSQSLSVQTVFSRYWPAILGLTVGTMFLVAALMTSLACRQQRLFVQRRQWLDTPQHLTSPPDISEYTSSSSSLTSDNTRSSANFT</sequence>
<gene>
    <name evidence="3" type="ORF">C0Q70_20445</name>
</gene>
<reference evidence="3 4" key="1">
    <citation type="submission" date="2018-04" db="EMBL/GenBank/DDBJ databases">
        <title>The genome of golden apple snail Pomacea canaliculata provides insight into stress tolerance and invasive adaptation.</title>
        <authorList>
            <person name="Liu C."/>
            <person name="Liu B."/>
            <person name="Ren Y."/>
            <person name="Zhang Y."/>
            <person name="Wang H."/>
            <person name="Li S."/>
            <person name="Jiang F."/>
            <person name="Yin L."/>
            <person name="Zhang G."/>
            <person name="Qian W."/>
            <person name="Fan W."/>
        </authorList>
    </citation>
    <scope>NUCLEOTIDE SEQUENCE [LARGE SCALE GENOMIC DNA]</scope>
    <source>
        <strain evidence="3">SZHN2017</strain>
        <tissue evidence="3">Muscle</tissue>
    </source>
</reference>
<keyword evidence="2" id="KW-0472">Membrane</keyword>
<evidence type="ECO:0000256" key="2">
    <source>
        <dbReference type="SAM" id="Phobius"/>
    </source>
</evidence>
<dbReference type="Proteomes" id="UP000245119">
    <property type="component" value="Linkage Group LG13"/>
</dbReference>
<evidence type="ECO:0000313" key="3">
    <source>
        <dbReference type="EMBL" id="PVD19951.1"/>
    </source>
</evidence>
<feature type="region of interest" description="Disordered" evidence="1">
    <location>
        <begin position="24"/>
        <end position="101"/>
    </location>
</feature>
<keyword evidence="2" id="KW-1133">Transmembrane helix</keyword>
<keyword evidence="2" id="KW-0812">Transmembrane</keyword>
<proteinExistence type="predicted"/>
<protein>
    <submittedName>
        <fullName evidence="3">Uncharacterized protein</fullName>
    </submittedName>
</protein>
<feature type="transmembrane region" description="Helical" evidence="2">
    <location>
        <begin position="178"/>
        <end position="202"/>
    </location>
</feature>
<dbReference type="AlphaFoldDB" id="A0A2T7NFL1"/>
<feature type="compositionally biased region" description="Basic and acidic residues" evidence="1">
    <location>
        <begin position="88"/>
        <end position="101"/>
    </location>
</feature>
<feature type="region of interest" description="Disordered" evidence="1">
    <location>
        <begin position="220"/>
        <end position="249"/>
    </location>
</feature>
<feature type="compositionally biased region" description="Low complexity" evidence="1">
    <location>
        <begin position="228"/>
        <end position="249"/>
    </location>
</feature>
<keyword evidence="4" id="KW-1185">Reference proteome</keyword>
<organism evidence="3 4">
    <name type="scientific">Pomacea canaliculata</name>
    <name type="common">Golden apple snail</name>
    <dbReference type="NCBI Taxonomy" id="400727"/>
    <lineage>
        <taxon>Eukaryota</taxon>
        <taxon>Metazoa</taxon>
        <taxon>Spiralia</taxon>
        <taxon>Lophotrochozoa</taxon>
        <taxon>Mollusca</taxon>
        <taxon>Gastropoda</taxon>
        <taxon>Caenogastropoda</taxon>
        <taxon>Architaenioglossa</taxon>
        <taxon>Ampullarioidea</taxon>
        <taxon>Ampullariidae</taxon>
        <taxon>Pomacea</taxon>
    </lineage>
</organism>
<dbReference type="EMBL" id="PZQS01000013">
    <property type="protein sequence ID" value="PVD19951.1"/>
    <property type="molecule type" value="Genomic_DNA"/>
</dbReference>
<evidence type="ECO:0000313" key="4">
    <source>
        <dbReference type="Proteomes" id="UP000245119"/>
    </source>
</evidence>
<feature type="compositionally biased region" description="Low complexity" evidence="1">
    <location>
        <begin position="59"/>
        <end position="87"/>
    </location>
</feature>
<feature type="compositionally biased region" description="Polar residues" evidence="1">
    <location>
        <begin position="24"/>
        <end position="48"/>
    </location>
</feature>
<dbReference type="STRING" id="400727.A0A2T7NFL1"/>
<comment type="caution">
    <text evidence="3">The sequence shown here is derived from an EMBL/GenBank/DDBJ whole genome shotgun (WGS) entry which is preliminary data.</text>
</comment>
<accession>A0A2T7NFL1</accession>